<protein>
    <submittedName>
        <fullName evidence="4">Uma2 family endonuclease</fullName>
    </submittedName>
</protein>
<gene>
    <name evidence="4" type="ORF">H6G59_14345</name>
</gene>
<keyword evidence="5" id="KW-1185">Reference proteome</keyword>
<evidence type="ECO:0000256" key="2">
    <source>
        <dbReference type="SAM" id="MobiDB-lite"/>
    </source>
</evidence>
<proteinExistence type="predicted"/>
<feature type="coiled-coil region" evidence="1">
    <location>
        <begin position="190"/>
        <end position="224"/>
    </location>
</feature>
<name>A0ABR8FGY2_9NOST</name>
<dbReference type="PANTHER" id="PTHR33352:SF2">
    <property type="entry name" value="SLL0995 PROTEIN"/>
    <property type="match status" value="1"/>
</dbReference>
<accession>A0ABR8FGY2</accession>
<keyword evidence="4" id="KW-0540">Nuclease</keyword>
<feature type="region of interest" description="Disordered" evidence="2">
    <location>
        <begin position="1"/>
        <end position="20"/>
    </location>
</feature>
<dbReference type="InterPro" id="IPR011335">
    <property type="entry name" value="Restrct_endonuc-II-like"/>
</dbReference>
<comment type="caution">
    <text evidence="4">The sequence shown here is derived from an EMBL/GenBank/DDBJ whole genome shotgun (WGS) entry which is preliminary data.</text>
</comment>
<dbReference type="InterPro" id="IPR012296">
    <property type="entry name" value="Nuclease_put_TT1808"/>
</dbReference>
<evidence type="ECO:0000259" key="3">
    <source>
        <dbReference type="Pfam" id="PF05685"/>
    </source>
</evidence>
<keyword evidence="4" id="KW-0378">Hydrolase</keyword>
<dbReference type="GO" id="GO:0004519">
    <property type="term" value="F:endonuclease activity"/>
    <property type="evidence" value="ECO:0007669"/>
    <property type="project" value="UniProtKB-KW"/>
</dbReference>
<dbReference type="EMBL" id="JACJST010000012">
    <property type="protein sequence ID" value="MBD2569054.1"/>
    <property type="molecule type" value="Genomic_DNA"/>
</dbReference>
<dbReference type="PANTHER" id="PTHR33352">
    <property type="entry name" value="SLR1095 PROTEIN"/>
    <property type="match status" value="1"/>
</dbReference>
<dbReference type="RefSeq" id="WP_190715504.1">
    <property type="nucleotide sequence ID" value="NZ_JACJST010000012.1"/>
</dbReference>
<evidence type="ECO:0000313" key="5">
    <source>
        <dbReference type="Proteomes" id="UP000640531"/>
    </source>
</evidence>
<dbReference type="Pfam" id="PF05685">
    <property type="entry name" value="Uma2"/>
    <property type="match status" value="1"/>
</dbReference>
<dbReference type="CDD" id="cd06260">
    <property type="entry name" value="DUF820-like"/>
    <property type="match status" value="1"/>
</dbReference>
<keyword evidence="1" id="KW-0175">Coiled coil</keyword>
<dbReference type="Proteomes" id="UP000640531">
    <property type="component" value="Unassembled WGS sequence"/>
</dbReference>
<evidence type="ECO:0000313" key="4">
    <source>
        <dbReference type="EMBL" id="MBD2569054.1"/>
    </source>
</evidence>
<evidence type="ECO:0000256" key="1">
    <source>
        <dbReference type="SAM" id="Coils"/>
    </source>
</evidence>
<dbReference type="InterPro" id="IPR008538">
    <property type="entry name" value="Uma2"/>
</dbReference>
<reference evidence="4 5" key="1">
    <citation type="journal article" date="2020" name="ISME J.">
        <title>Comparative genomics reveals insights into cyanobacterial evolution and habitat adaptation.</title>
        <authorList>
            <person name="Chen M.Y."/>
            <person name="Teng W.K."/>
            <person name="Zhao L."/>
            <person name="Hu C.X."/>
            <person name="Zhou Y.K."/>
            <person name="Han B.P."/>
            <person name="Song L.R."/>
            <person name="Shu W.S."/>
        </authorList>
    </citation>
    <scope>NUCLEOTIDE SEQUENCE [LARGE SCALE GENOMIC DNA]</scope>
    <source>
        <strain evidence="4 5">FACHB-196</strain>
    </source>
</reference>
<sequence length="231" mass="27231">MVQQLTPETKPEIIYPDSDENPMADNTEHYEWIVKIKENLEILFAAKNDVFIAGDLLWYPVEGNVKTRQAPDVMVIIGRPKGRRGSYKQWEENNIIPQVVFEILSPGNRTKEMAKKLLFYQRHGVEEYYIHNPDTIELTGFIREQEWLEEIEEINNWVSPCLGIRFELTSDNLEIYYPDGRKFLTSLELNQLAEQEHQRAEQEYQRAEQERQNYQDLLAKLQAKGIDINTL</sequence>
<keyword evidence="4" id="KW-0255">Endonuclease</keyword>
<organism evidence="4 5">
    <name type="scientific">Anabaena lutea FACHB-196</name>
    <dbReference type="NCBI Taxonomy" id="2692881"/>
    <lineage>
        <taxon>Bacteria</taxon>
        <taxon>Bacillati</taxon>
        <taxon>Cyanobacteriota</taxon>
        <taxon>Cyanophyceae</taxon>
        <taxon>Nostocales</taxon>
        <taxon>Nostocaceae</taxon>
        <taxon>Anabaena</taxon>
    </lineage>
</organism>
<feature type="domain" description="Putative restriction endonuclease" evidence="3">
    <location>
        <begin position="46"/>
        <end position="167"/>
    </location>
</feature>
<dbReference type="Gene3D" id="3.90.1570.10">
    <property type="entry name" value="tt1808, chain A"/>
    <property type="match status" value="1"/>
</dbReference>
<dbReference type="SUPFAM" id="SSF52980">
    <property type="entry name" value="Restriction endonuclease-like"/>
    <property type="match status" value="1"/>
</dbReference>